<comment type="caution">
    <text evidence="2">The sequence shown here is derived from an EMBL/GenBank/DDBJ whole genome shotgun (WGS) entry which is preliminary data.</text>
</comment>
<evidence type="ECO:0000256" key="1">
    <source>
        <dbReference type="SAM" id="MobiDB-lite"/>
    </source>
</evidence>
<reference evidence="2 3" key="1">
    <citation type="submission" date="2023-02" db="EMBL/GenBank/DDBJ databases">
        <title>LHISI_Scaffold_Assembly.</title>
        <authorList>
            <person name="Stuart O.P."/>
            <person name="Cleave R."/>
            <person name="Magrath M.J.L."/>
            <person name="Mikheyev A.S."/>
        </authorList>
    </citation>
    <scope>NUCLEOTIDE SEQUENCE [LARGE SCALE GENOMIC DNA]</scope>
    <source>
        <strain evidence="2">Daus_M_001</strain>
        <tissue evidence="2">Leg muscle</tissue>
    </source>
</reference>
<keyword evidence="3" id="KW-1185">Reference proteome</keyword>
<evidence type="ECO:0000313" key="3">
    <source>
        <dbReference type="Proteomes" id="UP001159363"/>
    </source>
</evidence>
<dbReference type="Proteomes" id="UP001159363">
    <property type="component" value="Chromosome 9"/>
</dbReference>
<organism evidence="2 3">
    <name type="scientific">Dryococelus australis</name>
    <dbReference type="NCBI Taxonomy" id="614101"/>
    <lineage>
        <taxon>Eukaryota</taxon>
        <taxon>Metazoa</taxon>
        <taxon>Ecdysozoa</taxon>
        <taxon>Arthropoda</taxon>
        <taxon>Hexapoda</taxon>
        <taxon>Insecta</taxon>
        <taxon>Pterygota</taxon>
        <taxon>Neoptera</taxon>
        <taxon>Polyneoptera</taxon>
        <taxon>Phasmatodea</taxon>
        <taxon>Verophasmatodea</taxon>
        <taxon>Anareolatae</taxon>
        <taxon>Phasmatidae</taxon>
        <taxon>Eurycanthinae</taxon>
        <taxon>Dryococelus</taxon>
    </lineage>
</organism>
<sequence>MPSLWNFSFNCDSSAQRLLHYFPGAVSVGISARGLRQCGGGSGSIASWTFLIDNSKAPSGDLLQGLCWPKCAPTTSAHVVPGLPNLAAHNYVTSPILRYGFCAVQEYNPQSVELWSAYYVAKLHEGFRGGVVVRILASLLSEPGSIPGGVAPGFLYEGIVPDDNPNRSIFSGISRFPRPCIPALIRTHLVSHLVSPLSAVTTSIGRALKSTQSSPFLISHACTWGRPHADGETCRRPCVFSASRDILQHEGASATSLRPWPGWELRPSVLSGDHVGRRGCLCNKIPCLVTHSSGSTAAVAKTEDSASNIHAIAITIGASAQLLLANPLRLLGRKIMQEDIHRGKEGFGSHGLHFGAMTTSLSAGEASRCHGDEQAEGKWPAMFRRRQPTTRRVLGMQWSCEQQWLIRSRRSKVSALRHWTCLGKVGNVVTTKPQKYFQISQELTDGMAPPSRRSHQHTDNKHATASDAARSHAYKVDLAMYRPPDPPCVSPQGDRLFSTALPLRDCATDAVRQYRLDAATLRYTSTRVSDLTLAVNLLATETFRKANILNSHSGGLEFDPWLDHPRFLNHCRRMLLHTGHGRLLLPALRRLKPFKTLKFFSIRQLQLEGWDVTKTSVPLLFSTRYDGNTARLAHRSDEALEVRVSVARIAPLLLNLGRGVPTAVHPTLLIGFVWSAHRPPISAICDRSPADLHMDDEADVAECISSSSCGSHYFIFGGATVAERLACPPPTKPNRVQCPVGSLRMFACGNRAGRCRWSAGFFRGSPVSPTHSFRRCSILISTTLIGSQDLDVKNHPNLFTHFYFFQGQEAKERYERHEHARLAPYCSYAQGVQCFRSDAVLRKSDRSSLALSGDDTLTAHGNVALIAPALLSLKRGKMLKVGGGFKGKTVACAFEGLGPEIMSFVTLIHLYLGGGGITVLVRLLASQLGEPGSIPGGVAPRIFACAHRHRAGRCRCSAGFLGDLPFPPPLHSGDAQHPPRFTLIGSQDSDVESRPTNFRFVCRSSFYFIFAGQSQPTVRPCVALQCRTGEEPQAGQKSFLQLHQRTSTMSGSWCNCLLTTLFMVGSLPDELLYPKEKRIRVRQTYVETNQYTKDHNETKEEEENKRSMIRKGAVVMDDFHE</sequence>
<name>A0ABQ9GP42_9NEOP</name>
<accession>A0ABQ9GP42</accession>
<protein>
    <submittedName>
        <fullName evidence="2">Uncharacterized protein</fullName>
    </submittedName>
</protein>
<proteinExistence type="predicted"/>
<dbReference type="EMBL" id="JARBHB010000010">
    <property type="protein sequence ID" value="KAJ8873772.1"/>
    <property type="molecule type" value="Genomic_DNA"/>
</dbReference>
<feature type="region of interest" description="Disordered" evidence="1">
    <location>
        <begin position="445"/>
        <end position="469"/>
    </location>
</feature>
<gene>
    <name evidence="2" type="ORF">PR048_024606</name>
</gene>
<evidence type="ECO:0000313" key="2">
    <source>
        <dbReference type="EMBL" id="KAJ8873772.1"/>
    </source>
</evidence>